<dbReference type="InterPro" id="IPR004158">
    <property type="entry name" value="DUF247_pln"/>
</dbReference>
<proteinExistence type="predicted"/>
<evidence type="ECO:0000313" key="3">
    <source>
        <dbReference type="EMBL" id="OEL29698.1"/>
    </source>
</evidence>
<sequence>MLVPEIELMDVHSHTSKTGNTEKKSDQDAQHSYGDNSAGDRYAISAWHDLFLLENQLPFFVIETIYDLVVSNGSVKVKVTETIVDCVEDILRQFPKAHCAAFDFCSNYCLKSLCWVLGCHYLNRWMAWLRQNHLSNPWLVLALFSAVIVLVCTVIQTIFTVLAYVRPPVQ</sequence>
<dbReference type="PANTHER" id="PTHR31170:SF18">
    <property type="entry name" value="(WILD MALAYSIAN BANANA) HYPOTHETICAL PROTEIN"/>
    <property type="match status" value="1"/>
</dbReference>
<feature type="region of interest" description="Disordered" evidence="1">
    <location>
        <begin position="9"/>
        <end position="33"/>
    </location>
</feature>
<evidence type="ECO:0000256" key="1">
    <source>
        <dbReference type="SAM" id="MobiDB-lite"/>
    </source>
</evidence>
<dbReference type="AlphaFoldDB" id="A0A1E5VX63"/>
<reference evidence="3 4" key="1">
    <citation type="submission" date="2016-09" db="EMBL/GenBank/DDBJ databases">
        <title>The draft genome of Dichanthelium oligosanthes: A C3 panicoid grass species.</title>
        <authorList>
            <person name="Studer A.J."/>
            <person name="Schnable J.C."/>
            <person name="Brutnell T.P."/>
        </authorList>
    </citation>
    <scope>NUCLEOTIDE SEQUENCE [LARGE SCALE GENOMIC DNA]</scope>
    <source>
        <strain evidence="4">cv. Kellogg 1175</strain>
        <tissue evidence="3">Leaf</tissue>
    </source>
</reference>
<name>A0A1E5VX63_9POAL</name>
<keyword evidence="2" id="KW-0812">Transmembrane</keyword>
<dbReference type="Pfam" id="PF03140">
    <property type="entry name" value="DUF247"/>
    <property type="match status" value="2"/>
</dbReference>
<organism evidence="3 4">
    <name type="scientific">Dichanthelium oligosanthes</name>
    <dbReference type="NCBI Taxonomy" id="888268"/>
    <lineage>
        <taxon>Eukaryota</taxon>
        <taxon>Viridiplantae</taxon>
        <taxon>Streptophyta</taxon>
        <taxon>Embryophyta</taxon>
        <taxon>Tracheophyta</taxon>
        <taxon>Spermatophyta</taxon>
        <taxon>Magnoliopsida</taxon>
        <taxon>Liliopsida</taxon>
        <taxon>Poales</taxon>
        <taxon>Poaceae</taxon>
        <taxon>PACMAD clade</taxon>
        <taxon>Panicoideae</taxon>
        <taxon>Panicodae</taxon>
        <taxon>Paniceae</taxon>
        <taxon>Dichantheliinae</taxon>
        <taxon>Dichanthelium</taxon>
    </lineage>
</organism>
<dbReference type="OrthoDB" id="672127at2759"/>
<feature type="transmembrane region" description="Helical" evidence="2">
    <location>
        <begin position="138"/>
        <end position="165"/>
    </location>
</feature>
<keyword evidence="4" id="KW-1185">Reference proteome</keyword>
<feature type="compositionally biased region" description="Basic and acidic residues" evidence="1">
    <location>
        <begin position="20"/>
        <end position="29"/>
    </location>
</feature>
<keyword evidence="2" id="KW-0472">Membrane</keyword>
<dbReference type="EMBL" id="LWDX02027041">
    <property type="protein sequence ID" value="OEL29698.1"/>
    <property type="molecule type" value="Genomic_DNA"/>
</dbReference>
<dbReference type="Proteomes" id="UP000095767">
    <property type="component" value="Unassembled WGS sequence"/>
</dbReference>
<keyword evidence="2" id="KW-1133">Transmembrane helix</keyword>
<accession>A0A1E5VX63</accession>
<dbReference type="STRING" id="888268.A0A1E5VX63"/>
<comment type="caution">
    <text evidence="3">The sequence shown here is derived from an EMBL/GenBank/DDBJ whole genome shotgun (WGS) entry which is preliminary data.</text>
</comment>
<protein>
    <submittedName>
        <fullName evidence="3">Uncharacterized protein</fullName>
    </submittedName>
</protein>
<evidence type="ECO:0000256" key="2">
    <source>
        <dbReference type="SAM" id="Phobius"/>
    </source>
</evidence>
<dbReference type="PANTHER" id="PTHR31170">
    <property type="entry name" value="BNAC04G53230D PROTEIN"/>
    <property type="match status" value="1"/>
</dbReference>
<evidence type="ECO:0000313" key="4">
    <source>
        <dbReference type="Proteomes" id="UP000095767"/>
    </source>
</evidence>
<gene>
    <name evidence="3" type="ORF">BAE44_0009280</name>
</gene>